<dbReference type="OMA" id="GFEACIG"/>
<keyword evidence="15" id="KW-1185">Reference proteome</keyword>
<evidence type="ECO:0000256" key="12">
    <source>
        <dbReference type="SAM" id="Phobius"/>
    </source>
</evidence>
<evidence type="ECO:0000256" key="6">
    <source>
        <dbReference type="ARBA" id="ARBA00022692"/>
    </source>
</evidence>
<feature type="transmembrane region" description="Helical" evidence="12">
    <location>
        <begin position="273"/>
        <end position="291"/>
    </location>
</feature>
<evidence type="ECO:0000256" key="1">
    <source>
        <dbReference type="ARBA" id="ARBA00003019"/>
    </source>
</evidence>
<dbReference type="PANTHER" id="PTHR23516:SF1">
    <property type="entry name" value="MOLYBDATE-ANION TRANSPORTER"/>
    <property type="match status" value="1"/>
</dbReference>
<feature type="transmembrane region" description="Helical" evidence="12">
    <location>
        <begin position="132"/>
        <end position="153"/>
    </location>
</feature>
<feature type="transmembrane region" description="Helical" evidence="12">
    <location>
        <begin position="21"/>
        <end position="41"/>
    </location>
</feature>
<feature type="transmembrane region" description="Helical" evidence="12">
    <location>
        <begin position="103"/>
        <end position="120"/>
    </location>
</feature>
<evidence type="ECO:0000256" key="7">
    <source>
        <dbReference type="ARBA" id="ARBA00022989"/>
    </source>
</evidence>
<sequence length="475" mass="49816">MSLVPSSVAGALTKATSTPDALFQTIFLGLAAVAALANIAVRDFKQAEKKEEKPEGVKNLQIRFLIVFWLLRMADWLQGPYFYEVYASKIIGGSPVSLDLVSKLFLIGFGTTGLLGAYVGKLVDSKGRKAGTLAFTLLYTIGALSTKSSLLWVLVLGRLAGGVGTSLLFSAPESWLVGEHNKKGFDGKWLGQTFGWAYAGDSLVAISAGQLAGAAAAARGPAGPFEISVVFLAAGALLAATTWKENVAPKSGSESAGPTIGEAWRVMMEDKKILLVGIVQALFEGAMYIFVLQWPPSLIAVVNNGQVPFGKVFSCFMASCLIGSTLFGALSKKGVEVEKSTSMMLLAATCAMAVATSCGSSLAAITAAFLVFELCVGMYFPSIGTLRSKHVPESHRSVIINIYGIPLNLIVVSVFLSIKQLGVSGALACSTLALSLATGNEDFCLRPLTVVPAVSQFLLWRTVSAGKSLGGASDK</sequence>
<evidence type="ECO:0000256" key="9">
    <source>
        <dbReference type="ARBA" id="ARBA00023136"/>
    </source>
</evidence>
<evidence type="ECO:0000256" key="4">
    <source>
        <dbReference type="ARBA" id="ARBA00022448"/>
    </source>
</evidence>
<evidence type="ECO:0000256" key="10">
    <source>
        <dbReference type="ARBA" id="ARBA00030646"/>
    </source>
</evidence>
<evidence type="ECO:0000256" key="2">
    <source>
        <dbReference type="ARBA" id="ARBA00004651"/>
    </source>
</evidence>
<dbReference type="GO" id="GO:0006811">
    <property type="term" value="P:monoatomic ion transport"/>
    <property type="evidence" value="ECO:0007669"/>
    <property type="project" value="UniProtKB-KW"/>
</dbReference>
<dbReference type="Pfam" id="PF05631">
    <property type="entry name" value="MFS_5"/>
    <property type="match status" value="1"/>
</dbReference>
<evidence type="ECO:0000313" key="15">
    <source>
        <dbReference type="Proteomes" id="UP000011087"/>
    </source>
</evidence>
<comment type="function">
    <text evidence="1">Mediates high-affinity intracellular uptake of the rare oligo-element molybdenum.</text>
</comment>
<reference evidence="15" key="2">
    <citation type="submission" date="2012-11" db="EMBL/GenBank/DDBJ databases">
        <authorList>
            <person name="Kuo A."/>
            <person name="Curtis B.A."/>
            <person name="Tanifuji G."/>
            <person name="Burki F."/>
            <person name="Gruber A."/>
            <person name="Irimia M."/>
            <person name="Maruyama S."/>
            <person name="Arias M.C."/>
            <person name="Ball S.G."/>
            <person name="Gile G.H."/>
            <person name="Hirakawa Y."/>
            <person name="Hopkins J.F."/>
            <person name="Rensing S.A."/>
            <person name="Schmutz J."/>
            <person name="Symeonidi A."/>
            <person name="Elias M."/>
            <person name="Eveleigh R.J."/>
            <person name="Herman E.K."/>
            <person name="Klute M.J."/>
            <person name="Nakayama T."/>
            <person name="Obornik M."/>
            <person name="Reyes-Prieto A."/>
            <person name="Armbrust E.V."/>
            <person name="Aves S.J."/>
            <person name="Beiko R.G."/>
            <person name="Coutinho P."/>
            <person name="Dacks J.B."/>
            <person name="Durnford D.G."/>
            <person name="Fast N.M."/>
            <person name="Green B.R."/>
            <person name="Grisdale C."/>
            <person name="Hempe F."/>
            <person name="Henrissat B."/>
            <person name="Hoppner M.P."/>
            <person name="Ishida K.-I."/>
            <person name="Kim E."/>
            <person name="Koreny L."/>
            <person name="Kroth P.G."/>
            <person name="Liu Y."/>
            <person name="Malik S.-B."/>
            <person name="Maier U.G."/>
            <person name="McRose D."/>
            <person name="Mock T."/>
            <person name="Neilson J.A."/>
            <person name="Onodera N.T."/>
            <person name="Poole A.M."/>
            <person name="Pritham E.J."/>
            <person name="Richards T.A."/>
            <person name="Rocap G."/>
            <person name="Roy S.W."/>
            <person name="Sarai C."/>
            <person name="Schaack S."/>
            <person name="Shirato S."/>
            <person name="Slamovits C.H."/>
            <person name="Spencer D.F."/>
            <person name="Suzuki S."/>
            <person name="Worden A.Z."/>
            <person name="Zauner S."/>
            <person name="Barry K."/>
            <person name="Bell C."/>
            <person name="Bharti A.K."/>
            <person name="Crow J.A."/>
            <person name="Grimwood J."/>
            <person name="Kramer R."/>
            <person name="Lindquist E."/>
            <person name="Lucas S."/>
            <person name="Salamov A."/>
            <person name="McFadden G.I."/>
            <person name="Lane C.E."/>
            <person name="Keeling P.J."/>
            <person name="Gray M.W."/>
            <person name="Grigoriev I.V."/>
            <person name="Archibald J.M."/>
        </authorList>
    </citation>
    <scope>NUCLEOTIDE SEQUENCE</scope>
    <source>
        <strain evidence="15">CCMP2712</strain>
    </source>
</reference>
<evidence type="ECO:0000313" key="13">
    <source>
        <dbReference type="EMBL" id="EKX37240.1"/>
    </source>
</evidence>
<dbReference type="eggNOG" id="KOG4332">
    <property type="taxonomic scope" value="Eukaryota"/>
</dbReference>
<dbReference type="Gene3D" id="1.20.1250.20">
    <property type="entry name" value="MFS general substrate transporter like domains"/>
    <property type="match status" value="1"/>
</dbReference>
<dbReference type="AlphaFoldDB" id="L1IN63"/>
<keyword evidence="5" id="KW-1003">Cell membrane</keyword>
<evidence type="ECO:0000256" key="5">
    <source>
        <dbReference type="ARBA" id="ARBA00022475"/>
    </source>
</evidence>
<keyword evidence="8" id="KW-0406">Ion transport</keyword>
<evidence type="ECO:0000256" key="11">
    <source>
        <dbReference type="ARBA" id="ARBA00032555"/>
    </source>
</evidence>
<dbReference type="GO" id="GO:0005886">
    <property type="term" value="C:plasma membrane"/>
    <property type="evidence" value="ECO:0007669"/>
    <property type="project" value="UniProtKB-SubCell"/>
</dbReference>
<keyword evidence="7 12" id="KW-1133">Transmembrane helix</keyword>
<dbReference type="InterPro" id="IPR036259">
    <property type="entry name" value="MFS_trans_sf"/>
</dbReference>
<reference evidence="14" key="3">
    <citation type="submission" date="2016-03" db="UniProtKB">
        <authorList>
            <consortium name="EnsemblProtists"/>
        </authorList>
    </citation>
    <scope>IDENTIFICATION</scope>
</reference>
<feature type="transmembrane region" description="Helical" evidence="12">
    <location>
        <begin position="343"/>
        <end position="372"/>
    </location>
</feature>
<dbReference type="HOGENOM" id="CLU_034007_2_0_1"/>
<dbReference type="Proteomes" id="UP000011087">
    <property type="component" value="Unassembled WGS sequence"/>
</dbReference>
<dbReference type="EMBL" id="JH993062">
    <property type="protein sequence ID" value="EKX37240.1"/>
    <property type="molecule type" value="Genomic_DNA"/>
</dbReference>
<dbReference type="PaxDb" id="55529-EKX37240"/>
<dbReference type="KEGG" id="gtt:GUITHDRAFT_78339"/>
<protein>
    <recommendedName>
        <fullName evidence="3">Molybdate-anion transporter</fullName>
    </recommendedName>
    <alternativeName>
        <fullName evidence="10">Major facilitator superfamily domain-containing protein 5</fullName>
    </alternativeName>
    <alternativeName>
        <fullName evidence="11">Molybdate transporter 2 homolog</fullName>
    </alternativeName>
</protein>
<keyword evidence="6 12" id="KW-0812">Transmembrane</keyword>
<keyword evidence="9 12" id="KW-0472">Membrane</keyword>
<reference evidence="13 15" key="1">
    <citation type="journal article" date="2012" name="Nature">
        <title>Algal genomes reveal evolutionary mosaicism and the fate of nucleomorphs.</title>
        <authorList>
            <consortium name="DOE Joint Genome Institute"/>
            <person name="Curtis B.A."/>
            <person name="Tanifuji G."/>
            <person name="Burki F."/>
            <person name="Gruber A."/>
            <person name="Irimia M."/>
            <person name="Maruyama S."/>
            <person name="Arias M.C."/>
            <person name="Ball S.G."/>
            <person name="Gile G.H."/>
            <person name="Hirakawa Y."/>
            <person name="Hopkins J.F."/>
            <person name="Kuo A."/>
            <person name="Rensing S.A."/>
            <person name="Schmutz J."/>
            <person name="Symeonidi A."/>
            <person name="Elias M."/>
            <person name="Eveleigh R.J."/>
            <person name="Herman E.K."/>
            <person name="Klute M.J."/>
            <person name="Nakayama T."/>
            <person name="Obornik M."/>
            <person name="Reyes-Prieto A."/>
            <person name="Armbrust E.V."/>
            <person name="Aves S.J."/>
            <person name="Beiko R.G."/>
            <person name="Coutinho P."/>
            <person name="Dacks J.B."/>
            <person name="Durnford D.G."/>
            <person name="Fast N.M."/>
            <person name="Green B.R."/>
            <person name="Grisdale C.J."/>
            <person name="Hempel F."/>
            <person name="Henrissat B."/>
            <person name="Hoppner M.P."/>
            <person name="Ishida K."/>
            <person name="Kim E."/>
            <person name="Koreny L."/>
            <person name="Kroth P.G."/>
            <person name="Liu Y."/>
            <person name="Malik S.B."/>
            <person name="Maier U.G."/>
            <person name="McRose D."/>
            <person name="Mock T."/>
            <person name="Neilson J.A."/>
            <person name="Onodera N.T."/>
            <person name="Poole A.M."/>
            <person name="Pritham E.J."/>
            <person name="Richards T.A."/>
            <person name="Rocap G."/>
            <person name="Roy S.W."/>
            <person name="Sarai C."/>
            <person name="Schaack S."/>
            <person name="Shirato S."/>
            <person name="Slamovits C.H."/>
            <person name="Spencer D.F."/>
            <person name="Suzuki S."/>
            <person name="Worden A.Z."/>
            <person name="Zauner S."/>
            <person name="Barry K."/>
            <person name="Bell C."/>
            <person name="Bharti A.K."/>
            <person name="Crow J.A."/>
            <person name="Grimwood J."/>
            <person name="Kramer R."/>
            <person name="Lindquist E."/>
            <person name="Lucas S."/>
            <person name="Salamov A."/>
            <person name="McFadden G.I."/>
            <person name="Lane C.E."/>
            <person name="Keeling P.J."/>
            <person name="Gray M.W."/>
            <person name="Grigoriev I.V."/>
            <person name="Archibald J.M."/>
        </authorList>
    </citation>
    <scope>NUCLEOTIDE SEQUENCE</scope>
    <source>
        <strain evidence="13 15">CCMP2712</strain>
    </source>
</reference>
<comment type="subcellular location">
    <subcellularLocation>
        <location evidence="2">Cell membrane</location>
        <topology evidence="2">Multi-pass membrane protein</topology>
    </subcellularLocation>
</comment>
<evidence type="ECO:0000256" key="3">
    <source>
        <dbReference type="ARBA" id="ARBA00021242"/>
    </source>
</evidence>
<dbReference type="InterPro" id="IPR008509">
    <property type="entry name" value="MOT2/MFSD5"/>
</dbReference>
<evidence type="ECO:0000313" key="14">
    <source>
        <dbReference type="EnsemblProtists" id="EKX37240"/>
    </source>
</evidence>
<accession>L1IN63</accession>
<proteinExistence type="predicted"/>
<evidence type="ECO:0000256" key="8">
    <source>
        <dbReference type="ARBA" id="ARBA00023065"/>
    </source>
</evidence>
<dbReference type="GO" id="GO:0015098">
    <property type="term" value="F:molybdate ion transmembrane transporter activity"/>
    <property type="evidence" value="ECO:0007669"/>
    <property type="project" value="InterPro"/>
</dbReference>
<feature type="transmembrane region" description="Helical" evidence="12">
    <location>
        <begin position="311"/>
        <end position="331"/>
    </location>
</feature>
<feature type="transmembrane region" description="Helical" evidence="12">
    <location>
        <begin position="398"/>
        <end position="418"/>
    </location>
</feature>
<organism evidence="13">
    <name type="scientific">Guillardia theta (strain CCMP2712)</name>
    <name type="common">Cryptophyte</name>
    <dbReference type="NCBI Taxonomy" id="905079"/>
    <lineage>
        <taxon>Eukaryota</taxon>
        <taxon>Cryptophyceae</taxon>
        <taxon>Pyrenomonadales</taxon>
        <taxon>Geminigeraceae</taxon>
        <taxon>Guillardia</taxon>
    </lineage>
</organism>
<dbReference type="PANTHER" id="PTHR23516">
    <property type="entry name" value="SAM (S-ADENOSYL METHIONINE) TRANSPORTER"/>
    <property type="match status" value="1"/>
</dbReference>
<gene>
    <name evidence="13" type="ORF">GUITHDRAFT_78339</name>
</gene>
<dbReference type="CDD" id="cd17487">
    <property type="entry name" value="MFS_MFSD5_like"/>
    <property type="match status" value="1"/>
</dbReference>
<keyword evidence="4" id="KW-0813">Transport</keyword>
<dbReference type="EnsemblProtists" id="EKX37240">
    <property type="protein sequence ID" value="EKX37240"/>
    <property type="gene ID" value="GUITHDRAFT_78339"/>
</dbReference>
<name>L1IN63_GUITC</name>
<dbReference type="RefSeq" id="XP_005824220.1">
    <property type="nucleotide sequence ID" value="XM_005824163.1"/>
</dbReference>
<dbReference type="OrthoDB" id="263957at2759"/>
<dbReference type="GeneID" id="17293982"/>
<dbReference type="SUPFAM" id="SSF103473">
    <property type="entry name" value="MFS general substrate transporter"/>
    <property type="match status" value="1"/>
</dbReference>